<protein>
    <submittedName>
        <fullName evidence="2">Uncharacterized protein</fullName>
    </submittedName>
</protein>
<sequence length="380" mass="38651">MYIGIIKNNMKKFSAFLRSMVSITTVLVLVFILTGSANAASTIGTNMLTTGTFTQTVGSATAAQFQNAAGTINTLTVDTTNNRVGVNTTTPQTKFEVQGTASASYFITGNTLQVGGFATAAYSRFGTSTSGRLKNANDLLVSGQFEVAGSAQFVTASISGAFDVGGTASISGVLTLGNGQIRPQDNSATAFRFQNAAGTTTVMTINTTLGRVGIGATPQTVFEVQGTASASYLLTGNTLQVGGFATAAYSRFGTSTSTRLVGANDLLVSGQFGVAGSAQFVTASTSGAFESIGRASASTMFVTSSFVAGHNVASSAAEYVAEFGGRETATVSILFGSSAAGSATGAGTCLQMKNTAGTWVYLRINGTSSLSLDIDTTKCH</sequence>
<feature type="signal peptide" evidence="1">
    <location>
        <begin position="1"/>
        <end position="39"/>
    </location>
</feature>
<evidence type="ECO:0000313" key="2">
    <source>
        <dbReference type="EMBL" id="OGN07979.1"/>
    </source>
</evidence>
<name>A0A1F8F6T2_9BACT</name>
<organism evidence="2 3">
    <name type="scientific">Candidatus Yanofskybacteria bacterium RIFCSPHIGHO2_01_FULL_45_42</name>
    <dbReference type="NCBI Taxonomy" id="1802671"/>
    <lineage>
        <taxon>Bacteria</taxon>
        <taxon>Candidatus Yanofskyibacteriota</taxon>
    </lineage>
</organism>
<keyword evidence="1" id="KW-0732">Signal</keyword>
<reference evidence="2 3" key="1">
    <citation type="journal article" date="2016" name="Nat. Commun.">
        <title>Thousands of microbial genomes shed light on interconnected biogeochemical processes in an aquifer system.</title>
        <authorList>
            <person name="Anantharaman K."/>
            <person name="Brown C.T."/>
            <person name="Hug L.A."/>
            <person name="Sharon I."/>
            <person name="Castelle C.J."/>
            <person name="Probst A.J."/>
            <person name="Thomas B.C."/>
            <person name="Singh A."/>
            <person name="Wilkins M.J."/>
            <person name="Karaoz U."/>
            <person name="Brodie E.L."/>
            <person name="Williams K.H."/>
            <person name="Hubbard S.S."/>
            <person name="Banfield J.F."/>
        </authorList>
    </citation>
    <scope>NUCLEOTIDE SEQUENCE [LARGE SCALE GENOMIC DNA]</scope>
</reference>
<feature type="chain" id="PRO_5009535447" evidence="1">
    <location>
        <begin position="40"/>
        <end position="380"/>
    </location>
</feature>
<comment type="caution">
    <text evidence="2">The sequence shown here is derived from an EMBL/GenBank/DDBJ whole genome shotgun (WGS) entry which is preliminary data.</text>
</comment>
<evidence type="ECO:0000256" key="1">
    <source>
        <dbReference type="SAM" id="SignalP"/>
    </source>
</evidence>
<dbReference type="EMBL" id="MGJL01000013">
    <property type="protein sequence ID" value="OGN07979.1"/>
    <property type="molecule type" value="Genomic_DNA"/>
</dbReference>
<dbReference type="Proteomes" id="UP000178023">
    <property type="component" value="Unassembled WGS sequence"/>
</dbReference>
<dbReference type="AlphaFoldDB" id="A0A1F8F6T2"/>
<evidence type="ECO:0000313" key="3">
    <source>
        <dbReference type="Proteomes" id="UP000178023"/>
    </source>
</evidence>
<gene>
    <name evidence="2" type="ORF">A2750_01685</name>
</gene>
<proteinExistence type="predicted"/>
<accession>A0A1F8F6T2</accession>